<name>A0AAW0FL05_9APHY</name>
<organism evidence="1 2">
    <name type="scientific">Cerrena zonata</name>
    <dbReference type="NCBI Taxonomy" id="2478898"/>
    <lineage>
        <taxon>Eukaryota</taxon>
        <taxon>Fungi</taxon>
        <taxon>Dikarya</taxon>
        <taxon>Basidiomycota</taxon>
        <taxon>Agaricomycotina</taxon>
        <taxon>Agaricomycetes</taxon>
        <taxon>Polyporales</taxon>
        <taxon>Cerrenaceae</taxon>
        <taxon>Cerrena</taxon>
    </lineage>
</organism>
<dbReference type="AlphaFoldDB" id="A0AAW0FL05"/>
<comment type="caution">
    <text evidence="1">The sequence shown here is derived from an EMBL/GenBank/DDBJ whole genome shotgun (WGS) entry which is preliminary data.</text>
</comment>
<keyword evidence="2" id="KW-1185">Reference proteome</keyword>
<reference evidence="1 2" key="1">
    <citation type="submission" date="2022-09" db="EMBL/GenBank/DDBJ databases">
        <authorList>
            <person name="Palmer J.M."/>
        </authorList>
    </citation>
    <scope>NUCLEOTIDE SEQUENCE [LARGE SCALE GENOMIC DNA]</scope>
    <source>
        <strain evidence="1 2">DSM 7382</strain>
    </source>
</reference>
<dbReference type="Gene3D" id="3.60.15.10">
    <property type="entry name" value="Ribonuclease Z/Hydroxyacylglutathione hydrolase-like"/>
    <property type="match status" value="1"/>
</dbReference>
<dbReference type="Proteomes" id="UP001385951">
    <property type="component" value="Unassembled WGS sequence"/>
</dbReference>
<evidence type="ECO:0000313" key="1">
    <source>
        <dbReference type="EMBL" id="KAK7682110.1"/>
    </source>
</evidence>
<gene>
    <name evidence="1" type="ORF">QCA50_014696</name>
</gene>
<dbReference type="PANTHER" id="PTHR46018:SF2">
    <property type="entry name" value="ZINC PHOSPHODIESTERASE ELAC PROTEIN 1"/>
    <property type="match status" value="1"/>
</dbReference>
<evidence type="ECO:0008006" key="3">
    <source>
        <dbReference type="Google" id="ProtNLM"/>
    </source>
</evidence>
<sequence>MRDITISFLGTTSGGGPTDTRNCSSLVLDGLGNSSLWMFDCAEGTVRQFATQPHRYADGRHLKMSRVTKIFITHMHADHTMGIITLLRNVLGIHKPSTEPDEKTPEPILPKVEIYGPRGMRQFVRSIFTLTHTRSADKYTVHELLLSGESASASAVSVENDPLHESELPGKDFPCDANGFWRNITSELCTGYGSGRYTLLVDAGPILHRDPCIGYIVREVILSPNSHYDPLGATPEGRNIVILGDTHDPSGLIPLINSPPTVVNEAETRDGHYLPRVSLLIHEATDAYIPPYIDPMSKTGRKRTAESVLEKALEKGHSTPGMAGNFARQIGAERLVLNHIGARFPAPIPGRAQSNFERFRVACIQEIERQAEETWGHGKVTAAWDYYSISVPPYSPVGVPDVATC</sequence>
<dbReference type="GO" id="GO:0005634">
    <property type="term" value="C:nucleus"/>
    <property type="evidence" value="ECO:0007669"/>
    <property type="project" value="TreeGrafter"/>
</dbReference>
<evidence type="ECO:0000313" key="2">
    <source>
        <dbReference type="Proteomes" id="UP001385951"/>
    </source>
</evidence>
<dbReference type="GO" id="GO:0042781">
    <property type="term" value="F:3'-tRNA processing endoribonuclease activity"/>
    <property type="evidence" value="ECO:0007669"/>
    <property type="project" value="TreeGrafter"/>
</dbReference>
<dbReference type="InterPro" id="IPR036866">
    <property type="entry name" value="RibonucZ/Hydroxyglut_hydro"/>
</dbReference>
<dbReference type="SUPFAM" id="SSF56281">
    <property type="entry name" value="Metallo-hydrolase/oxidoreductase"/>
    <property type="match status" value="1"/>
</dbReference>
<dbReference type="PANTHER" id="PTHR46018">
    <property type="entry name" value="ZINC PHOSPHODIESTERASE ELAC PROTEIN 1"/>
    <property type="match status" value="1"/>
</dbReference>
<accession>A0AAW0FL05</accession>
<proteinExistence type="predicted"/>
<dbReference type="EMBL" id="JASBNA010000037">
    <property type="protein sequence ID" value="KAK7682110.1"/>
    <property type="molecule type" value="Genomic_DNA"/>
</dbReference>
<protein>
    <recommendedName>
        <fullName evidence="3">Metallo-beta-lactamase domain-containing protein</fullName>
    </recommendedName>
</protein>